<comment type="caution">
    <text evidence="8">The sequence shown here is derived from an EMBL/GenBank/DDBJ whole genome shotgun (WGS) entry which is preliminary data.</text>
</comment>
<dbReference type="InterPro" id="IPR001128">
    <property type="entry name" value="Cyt_P450"/>
</dbReference>
<keyword evidence="6 7" id="KW-0503">Monooxygenase</keyword>
<dbReference type="Proteomes" id="UP001479436">
    <property type="component" value="Unassembled WGS sequence"/>
</dbReference>
<dbReference type="PRINTS" id="PR00385">
    <property type="entry name" value="P450"/>
</dbReference>
<evidence type="ECO:0000313" key="9">
    <source>
        <dbReference type="Proteomes" id="UP001479436"/>
    </source>
</evidence>
<comment type="similarity">
    <text evidence="1 7">Belongs to the cytochrome P450 family.</text>
</comment>
<keyword evidence="3 7" id="KW-0479">Metal-binding</keyword>
<evidence type="ECO:0008006" key="10">
    <source>
        <dbReference type="Google" id="ProtNLM"/>
    </source>
</evidence>
<evidence type="ECO:0000256" key="6">
    <source>
        <dbReference type="ARBA" id="ARBA00023033"/>
    </source>
</evidence>
<dbReference type="InterPro" id="IPR050196">
    <property type="entry name" value="Cytochrome_P450_Monoox"/>
</dbReference>
<dbReference type="SUPFAM" id="SSF48264">
    <property type="entry name" value="Cytochrome P450"/>
    <property type="match status" value="1"/>
</dbReference>
<organism evidence="8 9">
    <name type="scientific">Basidiobolus ranarum</name>
    <dbReference type="NCBI Taxonomy" id="34480"/>
    <lineage>
        <taxon>Eukaryota</taxon>
        <taxon>Fungi</taxon>
        <taxon>Fungi incertae sedis</taxon>
        <taxon>Zoopagomycota</taxon>
        <taxon>Entomophthoromycotina</taxon>
        <taxon>Basidiobolomycetes</taxon>
        <taxon>Basidiobolales</taxon>
        <taxon>Basidiobolaceae</taxon>
        <taxon>Basidiobolus</taxon>
    </lineage>
</organism>
<evidence type="ECO:0000256" key="2">
    <source>
        <dbReference type="ARBA" id="ARBA00022617"/>
    </source>
</evidence>
<evidence type="ECO:0000313" key="8">
    <source>
        <dbReference type="EMBL" id="KAK9763280.1"/>
    </source>
</evidence>
<accession>A0ABR2WP27</accession>
<dbReference type="InterPro" id="IPR036396">
    <property type="entry name" value="Cyt_P450_sf"/>
</dbReference>
<evidence type="ECO:0000256" key="5">
    <source>
        <dbReference type="ARBA" id="ARBA00023004"/>
    </source>
</evidence>
<sequence length="495" mass="56751">MDSPTIMIIVLAPVLAIAWCLYEILNCPQALRQIPAVSFWKSVIATLTSMDASERFDKLIVPVVNEKGLARQFAFGKWMVLVSKPEYAKAILMKADAFPKIILGREQPNTLRAKLSNVNIASSNGEEWKKHRRVANPAFHRTWTTTAFGELMSRLMVEIEKAESAIPIKEFMQRMTLDALGKIIFDYDFNSIGNQRGDIVKLYNTILSGFNDPFYNMFPFLENIPFFGRRGYRTELEKFNEFILSIVNSKIEATSEKKTVDLRGADLVTLMIHAGEEEGQKLTPEEIRNDVITFFIAGHDTTANALSSAIYYLGIHPEAQQKAREEANRVLGDEERNLCPTFAQQQNELLYITAVIKESMRLNPSASQVIPRRSCEPIQFGEFILPVGTPVNVHIYSMQHNSNYWDNPYRFMPERFLDEQTNRDFFSWLPFGGGSRRCIGMNFSLIEQRVVLSMMLRKFSWSLPHNSIHFDSLKTMPSSGLMETRDLFINFKKLY</sequence>
<dbReference type="PANTHER" id="PTHR24291">
    <property type="entry name" value="CYTOCHROME P450 FAMILY 4"/>
    <property type="match status" value="1"/>
</dbReference>
<evidence type="ECO:0000256" key="1">
    <source>
        <dbReference type="ARBA" id="ARBA00010617"/>
    </source>
</evidence>
<gene>
    <name evidence="8" type="ORF">K7432_010191</name>
</gene>
<dbReference type="InterPro" id="IPR002401">
    <property type="entry name" value="Cyt_P450_E_grp-I"/>
</dbReference>
<dbReference type="PANTHER" id="PTHR24291:SF50">
    <property type="entry name" value="BIFUNCTIONAL ALBAFLAVENONE MONOOXYGENASE_TERPENE SYNTHASE"/>
    <property type="match status" value="1"/>
</dbReference>
<proteinExistence type="inferred from homology"/>
<keyword evidence="2 7" id="KW-0349">Heme</keyword>
<dbReference type="Pfam" id="PF00067">
    <property type="entry name" value="p450"/>
    <property type="match status" value="1"/>
</dbReference>
<dbReference type="PRINTS" id="PR00463">
    <property type="entry name" value="EP450I"/>
</dbReference>
<keyword evidence="9" id="KW-1185">Reference proteome</keyword>
<dbReference type="Gene3D" id="1.10.630.10">
    <property type="entry name" value="Cytochrome P450"/>
    <property type="match status" value="1"/>
</dbReference>
<evidence type="ECO:0000256" key="4">
    <source>
        <dbReference type="ARBA" id="ARBA00023002"/>
    </source>
</evidence>
<evidence type="ECO:0000256" key="3">
    <source>
        <dbReference type="ARBA" id="ARBA00022723"/>
    </source>
</evidence>
<name>A0ABR2WP27_9FUNG</name>
<keyword evidence="4 7" id="KW-0560">Oxidoreductase</keyword>
<keyword evidence="5 7" id="KW-0408">Iron</keyword>
<dbReference type="InterPro" id="IPR017972">
    <property type="entry name" value="Cyt_P450_CS"/>
</dbReference>
<evidence type="ECO:0000256" key="7">
    <source>
        <dbReference type="RuleBase" id="RU000461"/>
    </source>
</evidence>
<dbReference type="PROSITE" id="PS00086">
    <property type="entry name" value="CYTOCHROME_P450"/>
    <property type="match status" value="1"/>
</dbReference>
<protein>
    <recommendedName>
        <fullName evidence="10">Cytochrome P450</fullName>
    </recommendedName>
</protein>
<dbReference type="EMBL" id="JASJQH010000682">
    <property type="protein sequence ID" value="KAK9763280.1"/>
    <property type="molecule type" value="Genomic_DNA"/>
</dbReference>
<reference evidence="8 9" key="1">
    <citation type="submission" date="2023-04" db="EMBL/GenBank/DDBJ databases">
        <title>Genome of Basidiobolus ranarum AG-B5.</title>
        <authorList>
            <person name="Stajich J.E."/>
            <person name="Carter-House D."/>
            <person name="Gryganskyi A."/>
        </authorList>
    </citation>
    <scope>NUCLEOTIDE SEQUENCE [LARGE SCALE GENOMIC DNA]</scope>
    <source>
        <strain evidence="8 9">AG-B5</strain>
    </source>
</reference>